<keyword evidence="3 4" id="KW-0472">Membrane</keyword>
<proteinExistence type="predicted"/>
<protein>
    <submittedName>
        <fullName evidence="8">Penicillin-binding protein 2</fullName>
    </submittedName>
</protein>
<dbReference type="Proteomes" id="UP001177258">
    <property type="component" value="Unassembled WGS sequence"/>
</dbReference>
<dbReference type="InterPro" id="IPR012338">
    <property type="entry name" value="Beta-lactam/transpept-like"/>
</dbReference>
<dbReference type="AlphaFoldDB" id="A0AA90PJR0"/>
<dbReference type="SUPFAM" id="SSF56601">
    <property type="entry name" value="beta-lactamase/transpeptidase-like"/>
    <property type="match status" value="1"/>
</dbReference>
<dbReference type="Pfam" id="PF00905">
    <property type="entry name" value="Transpeptidase"/>
    <property type="match status" value="1"/>
</dbReference>
<feature type="domain" description="Penicillin-binding protein dimerisation" evidence="6">
    <location>
        <begin position="49"/>
        <end position="210"/>
    </location>
</feature>
<dbReference type="InterPro" id="IPR005311">
    <property type="entry name" value="PBP_dimer"/>
</dbReference>
<dbReference type="InterPro" id="IPR001460">
    <property type="entry name" value="PCN-bd_Tpept"/>
</dbReference>
<comment type="caution">
    <text evidence="8">The sequence shown here is derived from an EMBL/GenBank/DDBJ whole genome shotgun (WGS) entry which is preliminary data.</text>
</comment>
<dbReference type="Pfam" id="PF03717">
    <property type="entry name" value="PBP_dimer"/>
    <property type="match status" value="1"/>
</dbReference>
<dbReference type="Gene3D" id="3.40.710.10">
    <property type="entry name" value="DD-peptidase/beta-lactamase superfamily"/>
    <property type="match status" value="1"/>
</dbReference>
<accession>A0AA90PJR0</accession>
<dbReference type="EMBL" id="JAUPEV010000006">
    <property type="protein sequence ID" value="MDO7253267.1"/>
    <property type="molecule type" value="Genomic_DNA"/>
</dbReference>
<dbReference type="InterPro" id="IPR050515">
    <property type="entry name" value="Beta-lactam/transpept"/>
</dbReference>
<evidence type="ECO:0000313" key="8">
    <source>
        <dbReference type="EMBL" id="MDP2539191.1"/>
    </source>
</evidence>
<keyword evidence="10" id="KW-1185">Reference proteome</keyword>
<keyword evidence="4" id="KW-1133">Transmembrane helix</keyword>
<evidence type="ECO:0000256" key="3">
    <source>
        <dbReference type="ARBA" id="ARBA00023136"/>
    </source>
</evidence>
<comment type="subcellular location">
    <subcellularLocation>
        <location evidence="1">Membrane</location>
    </subcellularLocation>
</comment>
<organism evidence="8 9">
    <name type="scientific">Helicobacter cappadocius</name>
    <dbReference type="NCBI Taxonomy" id="3063998"/>
    <lineage>
        <taxon>Bacteria</taxon>
        <taxon>Pseudomonadati</taxon>
        <taxon>Campylobacterota</taxon>
        <taxon>Epsilonproteobacteria</taxon>
        <taxon>Campylobacterales</taxon>
        <taxon>Helicobacteraceae</taxon>
        <taxon>Helicobacter</taxon>
    </lineage>
</organism>
<evidence type="ECO:0000256" key="2">
    <source>
        <dbReference type="ARBA" id="ARBA00022645"/>
    </source>
</evidence>
<keyword evidence="2" id="KW-0378">Hydrolase</keyword>
<dbReference type="Gene3D" id="3.90.1310.10">
    <property type="entry name" value="Penicillin-binding protein 2a (Domain 2)"/>
    <property type="match status" value="1"/>
</dbReference>
<dbReference type="RefSeq" id="WP_305517111.1">
    <property type="nucleotide sequence ID" value="NZ_JAUPEV010000006.1"/>
</dbReference>
<keyword evidence="2" id="KW-0121">Carboxypeptidase</keyword>
<dbReference type="PANTHER" id="PTHR30627">
    <property type="entry name" value="PEPTIDOGLYCAN D,D-TRANSPEPTIDASE"/>
    <property type="match status" value="1"/>
</dbReference>
<dbReference type="SUPFAM" id="SSF56519">
    <property type="entry name" value="Penicillin binding protein dimerisation domain"/>
    <property type="match status" value="1"/>
</dbReference>
<evidence type="ECO:0000259" key="5">
    <source>
        <dbReference type="Pfam" id="PF00905"/>
    </source>
</evidence>
<evidence type="ECO:0000256" key="1">
    <source>
        <dbReference type="ARBA" id="ARBA00004370"/>
    </source>
</evidence>
<name>A0AA90PJR0_9HELI</name>
<sequence length="587" mass="65345">MDERSRKSEKVLLVFLVLVLCFGIFAIIVYTKIIIPRKIPTLIVTKTDVATRGSIYSQDGFDLASSKKLYKVSVNTESIDPDKKQLFVNLFSIYSDIPKPIILEKISQKGYIVISYNISPNTAANLRELNSKLLAYDVFREYEDKNGRIVQKMGIGIEVSGVSRIYTYGNILEPVIGYTKKVENGRITTTEGVKGIEKYRDGILSPKQDGKLEGKRDIGFNIIQNKDSKYKARQDGFDVQLSIPLKLQKRVEEILDNANEKYKSKEIVVGIINPKTGEILSLATTKRFDPKNIKKTDYSSLNVDAIETSYEPGSTIKPIVYSILLDKNLINPLQSIDLNKGVYKLGKYTIRDDTIPLKNPIIEDILIRSSNVGMIKITQRLSGKEFYDGLKSFGLSENTGIDLPYEKNGLIPSVRLLSGETYKASASYGYGLRTTFIQLLRAYSVFANGGYLITPHLTQNLKAPNGDIYIPKLPPNRQVISSATAKKMQDTLIKVVNVGTGKPAKVDGLIVGGKTGTARIAKQGKYDSLYNGSFFGFVRDSENIYTIGVVAFGSHQNEDYYGGKTAAPIFKEIVELLKSQGYLKVSK</sequence>
<evidence type="ECO:0000313" key="7">
    <source>
        <dbReference type="EMBL" id="MDO7253267.1"/>
    </source>
</evidence>
<feature type="transmembrane region" description="Helical" evidence="4">
    <location>
        <begin position="12"/>
        <end position="30"/>
    </location>
</feature>
<dbReference type="GO" id="GO:0005886">
    <property type="term" value="C:plasma membrane"/>
    <property type="evidence" value="ECO:0007669"/>
    <property type="project" value="TreeGrafter"/>
</dbReference>
<dbReference type="InterPro" id="IPR036138">
    <property type="entry name" value="PBP_dimer_sf"/>
</dbReference>
<dbReference type="EMBL" id="JAUYZK010000006">
    <property type="protein sequence ID" value="MDP2539191.1"/>
    <property type="molecule type" value="Genomic_DNA"/>
</dbReference>
<reference evidence="8 10" key="1">
    <citation type="submission" date="2023-07" db="EMBL/GenBank/DDBJ databases">
        <title>Unpublished Manusciprt.</title>
        <authorList>
            <person name="Aydin F."/>
            <person name="Tarhane S."/>
            <person name="Saticioglu I.B."/>
            <person name="Karakaya E."/>
            <person name="Abay S."/>
            <person name="Guran O."/>
            <person name="Bozkurt E."/>
            <person name="Uzum N."/>
            <person name="Olgun K."/>
            <person name="Jablonski D."/>
        </authorList>
    </citation>
    <scope>NUCLEOTIDE SEQUENCE</scope>
    <source>
        <strain evidence="10">faydin-H75</strain>
        <strain evidence="8">Faydin-H76</strain>
    </source>
</reference>
<keyword evidence="4" id="KW-0812">Transmembrane</keyword>
<keyword evidence="2" id="KW-0645">Protease</keyword>
<dbReference type="Proteomes" id="UP001240777">
    <property type="component" value="Unassembled WGS sequence"/>
</dbReference>
<dbReference type="GO" id="GO:0071555">
    <property type="term" value="P:cell wall organization"/>
    <property type="evidence" value="ECO:0007669"/>
    <property type="project" value="TreeGrafter"/>
</dbReference>
<dbReference type="GO" id="GO:0004180">
    <property type="term" value="F:carboxypeptidase activity"/>
    <property type="evidence" value="ECO:0007669"/>
    <property type="project" value="UniProtKB-KW"/>
</dbReference>
<reference evidence="7" key="2">
    <citation type="submission" date="2023-07" db="EMBL/GenBank/DDBJ databases">
        <authorList>
            <person name="Aydin F."/>
            <person name="Tarhane S."/>
            <person name="Saticioglu I.B."/>
            <person name="Karakaya E."/>
            <person name="Abay S."/>
            <person name="Guran O."/>
            <person name="Bozkurt E."/>
            <person name="Uzum N."/>
            <person name="Olgun K."/>
            <person name="Jablonski D."/>
        </authorList>
    </citation>
    <scope>NUCLEOTIDE SEQUENCE</scope>
    <source>
        <strain evidence="7">Faydin-H75</strain>
    </source>
</reference>
<gene>
    <name evidence="7" type="ORF">Q5I04_05005</name>
    <name evidence="8" type="ORF">Q5I06_05320</name>
</gene>
<evidence type="ECO:0000313" key="10">
    <source>
        <dbReference type="Proteomes" id="UP001240777"/>
    </source>
</evidence>
<evidence type="ECO:0000259" key="6">
    <source>
        <dbReference type="Pfam" id="PF03717"/>
    </source>
</evidence>
<reference evidence="7 9" key="3">
    <citation type="journal article" date="2024" name="Syst. Appl. Microbiol.">
        <title>Helicobacter cappadocius sp. nov., from lizards: The first psychrotrophic Helicobacter species.</title>
        <authorList>
            <person name="Aydin F."/>
            <person name="Tarhane S."/>
            <person name="Karakaya E."/>
            <person name="Abay S."/>
            <person name="Kayman T."/>
            <person name="Guran O."/>
            <person name="Bozkurt E."/>
            <person name="Uzum N."/>
            <person name="Avci A."/>
            <person name="Olgun K."/>
            <person name="Jablonski D."/>
            <person name="Guran C."/>
            <person name="Burcin Saticioglu I."/>
        </authorList>
    </citation>
    <scope>NUCLEOTIDE SEQUENCE [LARGE SCALE GENOMIC DNA]</scope>
    <source>
        <strain evidence="7">Faydin-H75</strain>
        <strain evidence="9">faydin-H76</strain>
    </source>
</reference>
<feature type="domain" description="Penicillin-binding protein transpeptidase" evidence="5">
    <location>
        <begin position="269"/>
        <end position="575"/>
    </location>
</feature>
<evidence type="ECO:0000313" key="9">
    <source>
        <dbReference type="Proteomes" id="UP001177258"/>
    </source>
</evidence>
<dbReference type="Gene3D" id="3.30.450.330">
    <property type="match status" value="1"/>
</dbReference>
<evidence type="ECO:0000256" key="4">
    <source>
        <dbReference type="SAM" id="Phobius"/>
    </source>
</evidence>
<dbReference type="GO" id="GO:0008658">
    <property type="term" value="F:penicillin binding"/>
    <property type="evidence" value="ECO:0007669"/>
    <property type="project" value="InterPro"/>
</dbReference>
<dbReference type="PANTHER" id="PTHR30627:SF1">
    <property type="entry name" value="PEPTIDOGLYCAN D,D-TRANSPEPTIDASE FTSI"/>
    <property type="match status" value="1"/>
</dbReference>